<evidence type="ECO:0000313" key="2">
    <source>
        <dbReference type="Proteomes" id="UP000799439"/>
    </source>
</evidence>
<gene>
    <name evidence="1" type="ORF">K461DRAFT_177669</name>
</gene>
<dbReference type="EMBL" id="ML996089">
    <property type="protein sequence ID" value="KAF2150519.1"/>
    <property type="molecule type" value="Genomic_DNA"/>
</dbReference>
<reference evidence="1" key="1">
    <citation type="journal article" date="2020" name="Stud. Mycol.">
        <title>101 Dothideomycetes genomes: a test case for predicting lifestyles and emergence of pathogens.</title>
        <authorList>
            <person name="Haridas S."/>
            <person name="Albert R."/>
            <person name="Binder M."/>
            <person name="Bloem J."/>
            <person name="Labutti K."/>
            <person name="Salamov A."/>
            <person name="Andreopoulos B."/>
            <person name="Baker S."/>
            <person name="Barry K."/>
            <person name="Bills G."/>
            <person name="Bluhm B."/>
            <person name="Cannon C."/>
            <person name="Castanera R."/>
            <person name="Culley D."/>
            <person name="Daum C."/>
            <person name="Ezra D."/>
            <person name="Gonzalez J."/>
            <person name="Henrissat B."/>
            <person name="Kuo A."/>
            <person name="Liang C."/>
            <person name="Lipzen A."/>
            <person name="Lutzoni F."/>
            <person name="Magnuson J."/>
            <person name="Mondo S."/>
            <person name="Nolan M."/>
            <person name="Ohm R."/>
            <person name="Pangilinan J."/>
            <person name="Park H.-J."/>
            <person name="Ramirez L."/>
            <person name="Alfaro M."/>
            <person name="Sun H."/>
            <person name="Tritt A."/>
            <person name="Yoshinaga Y."/>
            <person name="Zwiers L.-H."/>
            <person name="Turgeon B."/>
            <person name="Goodwin S."/>
            <person name="Spatafora J."/>
            <person name="Crous P."/>
            <person name="Grigoriev I."/>
        </authorList>
    </citation>
    <scope>NUCLEOTIDE SEQUENCE</scope>
    <source>
        <strain evidence="1">CBS 260.36</strain>
    </source>
</reference>
<organism evidence="1 2">
    <name type="scientific">Myriangium duriaei CBS 260.36</name>
    <dbReference type="NCBI Taxonomy" id="1168546"/>
    <lineage>
        <taxon>Eukaryota</taxon>
        <taxon>Fungi</taxon>
        <taxon>Dikarya</taxon>
        <taxon>Ascomycota</taxon>
        <taxon>Pezizomycotina</taxon>
        <taxon>Dothideomycetes</taxon>
        <taxon>Dothideomycetidae</taxon>
        <taxon>Myriangiales</taxon>
        <taxon>Myriangiaceae</taxon>
        <taxon>Myriangium</taxon>
    </lineage>
</organism>
<comment type="caution">
    <text evidence="1">The sequence shown here is derived from an EMBL/GenBank/DDBJ whole genome shotgun (WGS) entry which is preliminary data.</text>
</comment>
<protein>
    <submittedName>
        <fullName evidence="1">Uncharacterized protein</fullName>
    </submittedName>
</protein>
<keyword evidence="2" id="KW-1185">Reference proteome</keyword>
<dbReference type="AlphaFoldDB" id="A0A9P4IX97"/>
<sequence>MTRAFTRLVVILQPSERTCASLSMADRNSGMILDKATSNSDGALIQLQLFHTATGGITYSKWKPLTGQMLESDADFPFEWKDKIDRLQLQQSYHQIPDGVGQCNICSNASDGPMRFSQTQRSSPEMLRATTRLIMMLPLKRISALEAAAIV</sequence>
<proteinExistence type="predicted"/>
<accession>A0A9P4IX97</accession>
<evidence type="ECO:0000313" key="1">
    <source>
        <dbReference type="EMBL" id="KAF2150519.1"/>
    </source>
</evidence>
<dbReference type="Proteomes" id="UP000799439">
    <property type="component" value="Unassembled WGS sequence"/>
</dbReference>
<name>A0A9P4IX97_9PEZI</name>